<dbReference type="RefSeq" id="WP_136935126.1">
    <property type="nucleotide sequence ID" value="NZ_SSMQ01000080.1"/>
</dbReference>
<reference evidence="1 2" key="1">
    <citation type="submission" date="2019-04" db="EMBL/GenBank/DDBJ databases">
        <authorList>
            <person name="Li Y."/>
            <person name="Wang J."/>
        </authorList>
    </citation>
    <scope>NUCLEOTIDE SEQUENCE [LARGE SCALE GENOMIC DNA]</scope>
    <source>
        <strain evidence="1 2">DSM 14668</strain>
    </source>
</reference>
<organism evidence="1 2">
    <name type="scientific">Polyangium fumosum</name>
    <dbReference type="NCBI Taxonomy" id="889272"/>
    <lineage>
        <taxon>Bacteria</taxon>
        <taxon>Pseudomonadati</taxon>
        <taxon>Myxococcota</taxon>
        <taxon>Polyangia</taxon>
        <taxon>Polyangiales</taxon>
        <taxon>Polyangiaceae</taxon>
        <taxon>Polyangium</taxon>
    </lineage>
</organism>
<accession>A0A4U1ISK2</accession>
<name>A0A4U1ISK2_9BACT</name>
<dbReference type="Proteomes" id="UP000309215">
    <property type="component" value="Unassembled WGS sequence"/>
</dbReference>
<dbReference type="AlphaFoldDB" id="A0A4U1ISK2"/>
<dbReference type="OrthoDB" id="9915843at2"/>
<gene>
    <name evidence="1" type="ORF">E8A74_43845</name>
</gene>
<sequence>MLSVSEPTLVQRSELVARRRQAPSAPFAHLGLSTRDQRILALTRRRLEGAPLDFQEALRALEASVEELIPAGRVYLLGATESGPIVGSLISGVGIVPAEAGPLLVRVDREGRISTLGSLSP</sequence>
<comment type="caution">
    <text evidence="1">The sequence shown here is derived from an EMBL/GenBank/DDBJ whole genome shotgun (WGS) entry which is preliminary data.</text>
</comment>
<keyword evidence="2" id="KW-1185">Reference proteome</keyword>
<evidence type="ECO:0000313" key="2">
    <source>
        <dbReference type="Proteomes" id="UP000309215"/>
    </source>
</evidence>
<proteinExistence type="predicted"/>
<protein>
    <submittedName>
        <fullName evidence="1">Uncharacterized protein</fullName>
    </submittedName>
</protein>
<evidence type="ECO:0000313" key="1">
    <source>
        <dbReference type="EMBL" id="TKC97251.1"/>
    </source>
</evidence>
<dbReference type="EMBL" id="SSMQ01000080">
    <property type="protein sequence ID" value="TKC97251.1"/>
    <property type="molecule type" value="Genomic_DNA"/>
</dbReference>